<dbReference type="Pfam" id="PF16073">
    <property type="entry name" value="SAT"/>
    <property type="match status" value="1"/>
</dbReference>
<sequence length="587" mass="62927">MDLQRHVLLFPGESAELPEAIHDLAVRCRTNTQLRVLLSDAAAVIRQELAAAASPCSDHPYRGEGEVISDFEDIAELAEWHAEQRCPSLVIEMALLVTFQIAQALMLAEVDGSILHAEGVIPIGFGPGLVAAAVVTAAGSSSELATLGLEGIRASVRLALVLSQTGRNIEDRAGAWSRVVSGLATQDVEAWLAETNAGLHPLGHAYIGQSLGDKTVVFGPPSTLGRLDRVDLTTRPALALALPDSPACAPLYGPHLPPVDTSHIVGTSGRGGLLGRSSLRRPLWSSHRALEPIPKNKTLAAALCLAVSQIAHRRSQIDQTIDAAVAHLQGAAGPEGTAAVTLHVMGPACFASPLRHELEKKGHTVHLGPRMTLPEPFGDADGDEDGVASVSRHEVAVVGMAGRFPESDTLDEFWHLLESGQTTHREIPPSRFHVDDFYDPTRATHNALLARHGCFIRKPGHFDHRLFNISPREALQMDPVQRMLLMATYEALEMAGYSPRPGADGRSPRPSSPPRIATYFGQTVDDWKTINDQQGIDTHYLPAVNRSFAPGRIGHYFQWAGGFYSIDTGCSSSATALCLAREALASG</sequence>
<feature type="non-terminal residue" evidence="5">
    <location>
        <position position="587"/>
    </location>
</feature>
<evidence type="ECO:0000313" key="6">
    <source>
        <dbReference type="Proteomes" id="UP000811619"/>
    </source>
</evidence>
<keyword evidence="2" id="KW-0597">Phosphoprotein</keyword>
<dbReference type="PANTHER" id="PTHR43775">
    <property type="entry name" value="FATTY ACID SYNTHASE"/>
    <property type="match status" value="1"/>
</dbReference>
<dbReference type="PANTHER" id="PTHR43775:SF37">
    <property type="entry name" value="SI:DKEY-61P9.11"/>
    <property type="match status" value="1"/>
</dbReference>
<gene>
    <name evidence="5" type="ORF">E4U42_002219</name>
</gene>
<organism evidence="5 6">
    <name type="scientific">Claviceps africana</name>
    <dbReference type="NCBI Taxonomy" id="83212"/>
    <lineage>
        <taxon>Eukaryota</taxon>
        <taxon>Fungi</taxon>
        <taxon>Dikarya</taxon>
        <taxon>Ascomycota</taxon>
        <taxon>Pezizomycotina</taxon>
        <taxon>Sordariomycetes</taxon>
        <taxon>Hypocreomycetidae</taxon>
        <taxon>Hypocreales</taxon>
        <taxon>Clavicipitaceae</taxon>
        <taxon>Claviceps</taxon>
    </lineage>
</organism>
<dbReference type="InterPro" id="IPR016039">
    <property type="entry name" value="Thiolase-like"/>
</dbReference>
<reference evidence="5" key="1">
    <citation type="journal article" date="2020" name="bioRxiv">
        <title>Whole genome comparisons of ergot fungi reveals the divergence and evolution of species within the genus Claviceps are the result of varying mechanisms driving genome evolution and host range expansion.</title>
        <authorList>
            <person name="Wyka S.A."/>
            <person name="Mondo S.J."/>
            <person name="Liu M."/>
            <person name="Dettman J."/>
            <person name="Nalam V."/>
            <person name="Broders K.D."/>
        </authorList>
    </citation>
    <scope>NUCLEOTIDE SEQUENCE</scope>
    <source>
        <strain evidence="5">CCC 489</strain>
    </source>
</reference>
<evidence type="ECO:0000256" key="3">
    <source>
        <dbReference type="ARBA" id="ARBA00022679"/>
    </source>
</evidence>
<name>A0A8K0NIS7_9HYPO</name>
<dbReference type="Gene3D" id="3.40.47.10">
    <property type="match status" value="1"/>
</dbReference>
<keyword evidence="3" id="KW-0808">Transferase</keyword>
<dbReference type="InterPro" id="IPR032088">
    <property type="entry name" value="SAT"/>
</dbReference>
<evidence type="ECO:0000256" key="1">
    <source>
        <dbReference type="ARBA" id="ARBA00022450"/>
    </source>
</evidence>
<accession>A0A8K0NIS7</accession>
<dbReference type="PROSITE" id="PS52004">
    <property type="entry name" value="KS3_2"/>
    <property type="match status" value="1"/>
</dbReference>
<evidence type="ECO:0000256" key="2">
    <source>
        <dbReference type="ARBA" id="ARBA00022553"/>
    </source>
</evidence>
<dbReference type="PROSITE" id="PS00606">
    <property type="entry name" value="KS3_1"/>
    <property type="match status" value="1"/>
</dbReference>
<evidence type="ECO:0000259" key="4">
    <source>
        <dbReference type="PROSITE" id="PS52004"/>
    </source>
</evidence>
<dbReference type="InterPro" id="IPR014030">
    <property type="entry name" value="Ketoacyl_synth_N"/>
</dbReference>
<dbReference type="InterPro" id="IPR018201">
    <property type="entry name" value="Ketoacyl_synth_AS"/>
</dbReference>
<dbReference type="Pfam" id="PF00109">
    <property type="entry name" value="ketoacyl-synt"/>
    <property type="match status" value="1"/>
</dbReference>
<dbReference type="Proteomes" id="UP000811619">
    <property type="component" value="Unassembled WGS sequence"/>
</dbReference>
<dbReference type="CDD" id="cd00833">
    <property type="entry name" value="PKS"/>
    <property type="match status" value="1"/>
</dbReference>
<dbReference type="AlphaFoldDB" id="A0A8K0NIS7"/>
<keyword evidence="6" id="KW-1185">Reference proteome</keyword>
<dbReference type="EMBL" id="SRPY01000179">
    <property type="protein sequence ID" value="KAG5927468.1"/>
    <property type="molecule type" value="Genomic_DNA"/>
</dbReference>
<dbReference type="SMART" id="SM00825">
    <property type="entry name" value="PKS_KS"/>
    <property type="match status" value="1"/>
</dbReference>
<dbReference type="GO" id="GO:0044550">
    <property type="term" value="P:secondary metabolite biosynthetic process"/>
    <property type="evidence" value="ECO:0007669"/>
    <property type="project" value="TreeGrafter"/>
</dbReference>
<dbReference type="InterPro" id="IPR020841">
    <property type="entry name" value="PKS_Beta-ketoAc_synthase_dom"/>
</dbReference>
<dbReference type="GO" id="GO:0006633">
    <property type="term" value="P:fatty acid biosynthetic process"/>
    <property type="evidence" value="ECO:0007669"/>
    <property type="project" value="InterPro"/>
</dbReference>
<dbReference type="SUPFAM" id="SSF53901">
    <property type="entry name" value="Thiolase-like"/>
    <property type="match status" value="1"/>
</dbReference>
<protein>
    <recommendedName>
        <fullName evidence="4">Ketosynthase family 3 (KS3) domain-containing protein</fullName>
    </recommendedName>
</protein>
<feature type="domain" description="Ketosynthase family 3 (KS3)" evidence="4">
    <location>
        <begin position="392"/>
        <end position="587"/>
    </location>
</feature>
<evidence type="ECO:0000313" key="5">
    <source>
        <dbReference type="EMBL" id="KAG5927468.1"/>
    </source>
</evidence>
<dbReference type="GO" id="GO:0004315">
    <property type="term" value="F:3-oxoacyl-[acyl-carrier-protein] synthase activity"/>
    <property type="evidence" value="ECO:0007669"/>
    <property type="project" value="InterPro"/>
</dbReference>
<keyword evidence="1" id="KW-0596">Phosphopantetheine</keyword>
<dbReference type="OrthoDB" id="4947858at2759"/>
<comment type="caution">
    <text evidence="5">The sequence shown here is derived from an EMBL/GenBank/DDBJ whole genome shotgun (WGS) entry which is preliminary data.</text>
</comment>
<dbReference type="InterPro" id="IPR001227">
    <property type="entry name" value="Ac_transferase_dom_sf"/>
</dbReference>
<proteinExistence type="predicted"/>
<dbReference type="InterPro" id="IPR050091">
    <property type="entry name" value="PKS_NRPS_Biosynth_Enz"/>
</dbReference>
<dbReference type="GO" id="GO:0004312">
    <property type="term" value="F:fatty acid synthase activity"/>
    <property type="evidence" value="ECO:0007669"/>
    <property type="project" value="TreeGrafter"/>
</dbReference>
<dbReference type="Gene3D" id="3.40.366.10">
    <property type="entry name" value="Malonyl-Coenzyme A Acyl Carrier Protein, domain 2"/>
    <property type="match status" value="1"/>
</dbReference>